<dbReference type="EMBL" id="JAIWYP010000010">
    <property type="protein sequence ID" value="KAH3747806.1"/>
    <property type="molecule type" value="Genomic_DNA"/>
</dbReference>
<sequence>MQAIDKTCKLFGRPANLEHILSSCKTALTSGRYRWRHDKICKLFGRQANLEHILSSCKTALTSGRYRWRHDKILIKIAASIFSSPDCSGELL</sequence>
<gene>
    <name evidence="1" type="ORF">DPMN_182238</name>
</gene>
<name>A0A9D4I2E4_DREPO</name>
<reference evidence="1" key="1">
    <citation type="journal article" date="2019" name="bioRxiv">
        <title>The Genome of the Zebra Mussel, Dreissena polymorpha: A Resource for Invasive Species Research.</title>
        <authorList>
            <person name="McCartney M.A."/>
            <person name="Auch B."/>
            <person name="Kono T."/>
            <person name="Mallez S."/>
            <person name="Zhang Y."/>
            <person name="Obille A."/>
            <person name="Becker A."/>
            <person name="Abrahante J.E."/>
            <person name="Garbe J."/>
            <person name="Badalamenti J.P."/>
            <person name="Herman A."/>
            <person name="Mangelson H."/>
            <person name="Liachko I."/>
            <person name="Sullivan S."/>
            <person name="Sone E.D."/>
            <person name="Koren S."/>
            <person name="Silverstein K.A.T."/>
            <person name="Beckman K.B."/>
            <person name="Gohl D.M."/>
        </authorList>
    </citation>
    <scope>NUCLEOTIDE SEQUENCE</scope>
    <source>
        <strain evidence="1">Duluth1</strain>
        <tissue evidence="1">Whole animal</tissue>
    </source>
</reference>
<dbReference type="Proteomes" id="UP000828390">
    <property type="component" value="Unassembled WGS sequence"/>
</dbReference>
<reference evidence="1" key="2">
    <citation type="submission" date="2020-11" db="EMBL/GenBank/DDBJ databases">
        <authorList>
            <person name="McCartney M.A."/>
            <person name="Auch B."/>
            <person name="Kono T."/>
            <person name="Mallez S."/>
            <person name="Becker A."/>
            <person name="Gohl D.M."/>
            <person name="Silverstein K.A.T."/>
            <person name="Koren S."/>
            <person name="Bechman K.B."/>
            <person name="Herman A."/>
            <person name="Abrahante J.E."/>
            <person name="Garbe J."/>
        </authorList>
    </citation>
    <scope>NUCLEOTIDE SEQUENCE</scope>
    <source>
        <strain evidence="1">Duluth1</strain>
        <tissue evidence="1">Whole animal</tissue>
    </source>
</reference>
<proteinExistence type="predicted"/>
<comment type="caution">
    <text evidence="1">The sequence shown here is derived from an EMBL/GenBank/DDBJ whole genome shotgun (WGS) entry which is preliminary data.</text>
</comment>
<protein>
    <submittedName>
        <fullName evidence="1">Uncharacterized protein</fullName>
    </submittedName>
</protein>
<accession>A0A9D4I2E4</accession>
<evidence type="ECO:0000313" key="2">
    <source>
        <dbReference type="Proteomes" id="UP000828390"/>
    </source>
</evidence>
<keyword evidence="2" id="KW-1185">Reference proteome</keyword>
<dbReference type="AlphaFoldDB" id="A0A9D4I2E4"/>
<evidence type="ECO:0000313" key="1">
    <source>
        <dbReference type="EMBL" id="KAH3747806.1"/>
    </source>
</evidence>
<organism evidence="1 2">
    <name type="scientific">Dreissena polymorpha</name>
    <name type="common">Zebra mussel</name>
    <name type="synonym">Mytilus polymorpha</name>
    <dbReference type="NCBI Taxonomy" id="45954"/>
    <lineage>
        <taxon>Eukaryota</taxon>
        <taxon>Metazoa</taxon>
        <taxon>Spiralia</taxon>
        <taxon>Lophotrochozoa</taxon>
        <taxon>Mollusca</taxon>
        <taxon>Bivalvia</taxon>
        <taxon>Autobranchia</taxon>
        <taxon>Heteroconchia</taxon>
        <taxon>Euheterodonta</taxon>
        <taxon>Imparidentia</taxon>
        <taxon>Neoheterodontei</taxon>
        <taxon>Myida</taxon>
        <taxon>Dreissenoidea</taxon>
        <taxon>Dreissenidae</taxon>
        <taxon>Dreissena</taxon>
    </lineage>
</organism>